<sequence length="76" mass="8750">MHKSKNKNRIKYKGARATDAMSVVDAAKTFEVNTTTTYRWKKTIDVLAEAKDRKPNRCYADTASQKKKNVRFPVLD</sequence>
<organism evidence="1 2">
    <name type="scientific">Phytophthora megakarya</name>
    <dbReference type="NCBI Taxonomy" id="4795"/>
    <lineage>
        <taxon>Eukaryota</taxon>
        <taxon>Sar</taxon>
        <taxon>Stramenopiles</taxon>
        <taxon>Oomycota</taxon>
        <taxon>Peronosporomycetes</taxon>
        <taxon>Peronosporales</taxon>
        <taxon>Peronosporaceae</taxon>
        <taxon>Phytophthora</taxon>
    </lineage>
</organism>
<dbReference type="Proteomes" id="UP000198211">
    <property type="component" value="Unassembled WGS sequence"/>
</dbReference>
<proteinExistence type="predicted"/>
<dbReference type="AlphaFoldDB" id="A0A225UF11"/>
<comment type="caution">
    <text evidence="1">The sequence shown here is derived from an EMBL/GenBank/DDBJ whole genome shotgun (WGS) entry which is preliminary data.</text>
</comment>
<accession>A0A225UF11</accession>
<dbReference type="EMBL" id="NBNE01019795">
    <property type="protein sequence ID" value="OWY91632.1"/>
    <property type="molecule type" value="Genomic_DNA"/>
</dbReference>
<keyword evidence="2" id="KW-1185">Reference proteome</keyword>
<name>A0A225UF11_9STRA</name>
<protein>
    <submittedName>
        <fullName evidence="1">Uncharacterized protein</fullName>
    </submittedName>
</protein>
<reference evidence="2" key="1">
    <citation type="submission" date="2017-03" db="EMBL/GenBank/DDBJ databases">
        <title>Phytopthora megakarya and P. palmivora, two closely related causual agents of cacao black pod achieved similar genome size and gene model numbers by different mechanisms.</title>
        <authorList>
            <person name="Ali S."/>
            <person name="Shao J."/>
            <person name="Larry D.J."/>
            <person name="Kronmiller B."/>
            <person name="Shen D."/>
            <person name="Strem M.D."/>
            <person name="Melnick R.L."/>
            <person name="Guiltinan M.J."/>
            <person name="Tyler B.M."/>
            <person name="Meinhardt L.W."/>
            <person name="Bailey B.A."/>
        </authorList>
    </citation>
    <scope>NUCLEOTIDE SEQUENCE [LARGE SCALE GENOMIC DNA]</scope>
    <source>
        <strain evidence="2">zdho120</strain>
    </source>
</reference>
<evidence type="ECO:0000313" key="1">
    <source>
        <dbReference type="EMBL" id="OWY91632.1"/>
    </source>
</evidence>
<gene>
    <name evidence="1" type="ORF">PHMEG_00039704</name>
</gene>
<evidence type="ECO:0000313" key="2">
    <source>
        <dbReference type="Proteomes" id="UP000198211"/>
    </source>
</evidence>